<dbReference type="RefSeq" id="WP_187805736.1">
    <property type="nucleotide sequence ID" value="NZ_LZEU01000001.1"/>
</dbReference>
<evidence type="ECO:0000256" key="1">
    <source>
        <dbReference type="SAM" id="Phobius"/>
    </source>
</evidence>
<evidence type="ECO:0000313" key="2">
    <source>
        <dbReference type="EMBL" id="MBC9250652.1"/>
    </source>
</evidence>
<keyword evidence="1 2" id="KW-0812">Transmembrane</keyword>
<dbReference type="EMBL" id="LZEU01000001">
    <property type="protein sequence ID" value="MBC9250652.1"/>
    <property type="molecule type" value="Genomic_DNA"/>
</dbReference>
<protein>
    <submittedName>
        <fullName evidence="2">Transmembrane sensor/regulator PpyR</fullName>
    </submittedName>
</protein>
<evidence type="ECO:0000313" key="3">
    <source>
        <dbReference type="Proteomes" id="UP000744555"/>
    </source>
</evidence>
<feature type="transmembrane region" description="Helical" evidence="1">
    <location>
        <begin position="12"/>
        <end position="36"/>
    </location>
</feature>
<comment type="caution">
    <text evidence="2">The sequence shown here is derived from an EMBL/GenBank/DDBJ whole genome shotgun (WGS) entry which is preliminary data.</text>
</comment>
<accession>A0ABR7S1R1</accession>
<gene>
    <name evidence="2" type="ORF">A9179_10230</name>
</gene>
<dbReference type="Proteomes" id="UP000744555">
    <property type="component" value="Unassembled WGS sequence"/>
</dbReference>
<name>A0ABR7S1R1_AQUAC</name>
<organism evidence="2 3">
    <name type="scientific">Aquipseudomonas alcaligenes</name>
    <name type="common">Pseudomonas alcaligenes</name>
    <dbReference type="NCBI Taxonomy" id="43263"/>
    <lineage>
        <taxon>Bacteria</taxon>
        <taxon>Pseudomonadati</taxon>
        <taxon>Pseudomonadota</taxon>
        <taxon>Gammaproteobacteria</taxon>
        <taxon>Pseudomonadales</taxon>
        <taxon>Pseudomonadaceae</taxon>
        <taxon>Aquipseudomonas</taxon>
    </lineage>
</organism>
<keyword evidence="3" id="KW-1185">Reference proteome</keyword>
<proteinExistence type="predicted"/>
<keyword evidence="1" id="KW-1133">Transmembrane helix</keyword>
<feature type="transmembrane region" description="Helical" evidence="1">
    <location>
        <begin position="42"/>
        <end position="65"/>
    </location>
</feature>
<keyword evidence="1" id="KW-0472">Membrane</keyword>
<reference evidence="2 3" key="1">
    <citation type="submission" date="2016-06" db="EMBL/GenBank/DDBJ databases">
        <authorList>
            <person name="Ramos C."/>
            <person name="Pintado A."/>
            <person name="Crespo-Gomez J.I."/>
        </authorList>
    </citation>
    <scope>NUCLEOTIDE SEQUENCE [LARGE SCALE GENOMIC DNA]</scope>
    <source>
        <strain evidence="2 3">AVO110</strain>
    </source>
</reference>
<sequence length="86" mass="9285">MIDYIRQPRNLLHLSSLTLTAGLAMLLVGIALAYVLDLQLSIVELVGAHALTILGPTAIKIGYVMRLLAAYQLRRATPAECAHAAF</sequence>